<dbReference type="Pfam" id="PF00534">
    <property type="entry name" value="Glycos_transf_1"/>
    <property type="match status" value="1"/>
</dbReference>
<gene>
    <name evidence="3" type="ORF">GFH30_12835</name>
    <name evidence="2" type="ORF">GHJ48_09560</name>
</gene>
<dbReference type="InterPro" id="IPR001296">
    <property type="entry name" value="Glyco_trans_1"/>
</dbReference>
<evidence type="ECO:0000313" key="5">
    <source>
        <dbReference type="Proteomes" id="UP000480556"/>
    </source>
</evidence>
<organism evidence="2 5">
    <name type="scientific">Acinetobacter wanghuae</name>
    <dbReference type="NCBI Taxonomy" id="2662362"/>
    <lineage>
        <taxon>Bacteria</taxon>
        <taxon>Pseudomonadati</taxon>
        <taxon>Pseudomonadota</taxon>
        <taxon>Gammaproteobacteria</taxon>
        <taxon>Moraxellales</taxon>
        <taxon>Moraxellaceae</taxon>
        <taxon>Acinetobacter</taxon>
    </lineage>
</organism>
<evidence type="ECO:0000313" key="3">
    <source>
        <dbReference type="EMBL" id="QGA12188.1"/>
    </source>
</evidence>
<evidence type="ECO:0000259" key="1">
    <source>
        <dbReference type="Pfam" id="PF00534"/>
    </source>
</evidence>
<dbReference type="EMBL" id="CP045650">
    <property type="protein sequence ID" value="QGA12188.1"/>
    <property type="molecule type" value="Genomic_DNA"/>
</dbReference>
<dbReference type="GO" id="GO:1901135">
    <property type="term" value="P:carbohydrate derivative metabolic process"/>
    <property type="evidence" value="ECO:0007669"/>
    <property type="project" value="UniProtKB-ARBA"/>
</dbReference>
<evidence type="ECO:0000313" key="4">
    <source>
        <dbReference type="Proteomes" id="UP000327478"/>
    </source>
</evidence>
<accession>A0A5Q0P9A0</accession>
<protein>
    <submittedName>
        <fullName evidence="2">Glycosyltransferase</fullName>
    </submittedName>
</protein>
<dbReference type="PANTHER" id="PTHR12526:SF630">
    <property type="entry name" value="GLYCOSYLTRANSFERASE"/>
    <property type="match status" value="1"/>
</dbReference>
<sequence length="378" mass="43574">MKKVLIFCRSYYPHISGGGEISTQALAENLVSLGYEVKVITISSSYCKEVINNVFVERLKFKNIYWSYESSNSLIKKIIWHTIDANNIFIASILDEIIKKYNPDTVVSSTIEDISSILWKISKKNNCKVIHILRSYSLLCTNANMFKNNSNCLNRCLNCSLITLNKKFNSYYVDHVVGISNFILNKHLQFGYFKNAQNSVIHNICFDEEVEREKSPSNEFKIGYLGRIHPTKGIDMILESMQKLNDKNNLLFIAGKGDSEYIKYLHQNYSNIQSNFFFSGLQNAFEFIDGIDLLIVPSKWEEPFGRVVIEALSRNVPVAVKRVGGMPELLIDNEDFIFDDISGLVKIISDYKNNIIQFSFNLNSFRKDYIMKKWIDII</sequence>
<reference evidence="4 5" key="1">
    <citation type="submission" date="2019-10" db="EMBL/GenBank/DDBJ databases">
        <authorList>
            <person name="Dong K."/>
        </authorList>
    </citation>
    <scope>NUCLEOTIDE SEQUENCE [LARGE SCALE GENOMIC DNA]</scope>
    <source>
        <strain evidence="3">Dk386</strain>
        <strain evidence="4">dk386</strain>
        <strain evidence="2">Dk771</strain>
        <strain evidence="5">dk771</strain>
    </source>
</reference>
<dbReference type="RefSeq" id="WP_153373171.1">
    <property type="nucleotide sequence ID" value="NZ_CP045650.1"/>
</dbReference>
<keyword evidence="4" id="KW-1185">Reference proteome</keyword>
<dbReference type="SUPFAM" id="SSF53756">
    <property type="entry name" value="UDP-Glycosyltransferase/glycogen phosphorylase"/>
    <property type="match status" value="1"/>
</dbReference>
<feature type="domain" description="Glycosyl transferase family 1" evidence="1">
    <location>
        <begin position="208"/>
        <end position="339"/>
    </location>
</feature>
<dbReference type="AlphaFoldDB" id="A0A5Q0P9A0"/>
<dbReference type="EMBL" id="WITK01000015">
    <property type="protein sequence ID" value="MQW92630.1"/>
    <property type="molecule type" value="Genomic_DNA"/>
</dbReference>
<dbReference type="Proteomes" id="UP000480556">
    <property type="component" value="Unassembled WGS sequence"/>
</dbReference>
<evidence type="ECO:0000313" key="2">
    <source>
        <dbReference type="EMBL" id="MQW92630.1"/>
    </source>
</evidence>
<proteinExistence type="predicted"/>
<name>A0A5Q0P9A0_9GAMM</name>
<dbReference type="Gene3D" id="3.40.50.2000">
    <property type="entry name" value="Glycogen Phosphorylase B"/>
    <property type="match status" value="2"/>
</dbReference>
<dbReference type="Proteomes" id="UP000327478">
    <property type="component" value="Chromosome"/>
</dbReference>
<dbReference type="PANTHER" id="PTHR12526">
    <property type="entry name" value="GLYCOSYLTRANSFERASE"/>
    <property type="match status" value="1"/>
</dbReference>
<dbReference type="GO" id="GO:0016757">
    <property type="term" value="F:glycosyltransferase activity"/>
    <property type="evidence" value="ECO:0007669"/>
    <property type="project" value="InterPro"/>
</dbReference>